<keyword evidence="1" id="KW-0812">Transmembrane</keyword>
<keyword evidence="1" id="KW-1133">Transmembrane helix</keyword>
<accession>A0A5N6Z1U6</accession>
<feature type="transmembrane region" description="Helical" evidence="1">
    <location>
        <begin position="12"/>
        <end position="30"/>
    </location>
</feature>
<dbReference type="Proteomes" id="UP000327118">
    <property type="component" value="Unassembled WGS sequence"/>
</dbReference>
<organism evidence="2 3">
    <name type="scientific">Aspergillus coremiiformis</name>
    <dbReference type="NCBI Taxonomy" id="138285"/>
    <lineage>
        <taxon>Eukaryota</taxon>
        <taxon>Fungi</taxon>
        <taxon>Dikarya</taxon>
        <taxon>Ascomycota</taxon>
        <taxon>Pezizomycotina</taxon>
        <taxon>Eurotiomycetes</taxon>
        <taxon>Eurotiomycetidae</taxon>
        <taxon>Eurotiales</taxon>
        <taxon>Aspergillaceae</taxon>
        <taxon>Aspergillus</taxon>
        <taxon>Aspergillus subgen. Circumdati</taxon>
    </lineage>
</organism>
<dbReference type="AlphaFoldDB" id="A0A5N6Z1U6"/>
<evidence type="ECO:0000313" key="3">
    <source>
        <dbReference type="Proteomes" id="UP000327118"/>
    </source>
</evidence>
<evidence type="ECO:0000313" key="2">
    <source>
        <dbReference type="EMBL" id="KAE8351632.1"/>
    </source>
</evidence>
<gene>
    <name evidence="2" type="ORF">BDV28DRAFT_136749</name>
</gene>
<sequence length="102" mass="11443">MASCADTKPRRRLVRFIVCISVNGKMLALLKGNRAELYSRPQATDLISAFSVPSDTRTSRSRTTPWVGEDAVSRRPLSVLSTTSMVCMYGVLRNVCMYLVRR</sequence>
<reference evidence="3" key="1">
    <citation type="submission" date="2019-04" db="EMBL/GenBank/DDBJ databases">
        <title>Friends and foes A comparative genomics studyof 23 Aspergillus species from section Flavi.</title>
        <authorList>
            <consortium name="DOE Joint Genome Institute"/>
            <person name="Kjaerbolling I."/>
            <person name="Vesth T."/>
            <person name="Frisvad J.C."/>
            <person name="Nybo J.L."/>
            <person name="Theobald S."/>
            <person name="Kildgaard S."/>
            <person name="Isbrandt T."/>
            <person name="Kuo A."/>
            <person name="Sato A."/>
            <person name="Lyhne E.K."/>
            <person name="Kogle M.E."/>
            <person name="Wiebenga A."/>
            <person name="Kun R.S."/>
            <person name="Lubbers R.J."/>
            <person name="Makela M.R."/>
            <person name="Barry K."/>
            <person name="Chovatia M."/>
            <person name="Clum A."/>
            <person name="Daum C."/>
            <person name="Haridas S."/>
            <person name="He G."/>
            <person name="LaButti K."/>
            <person name="Lipzen A."/>
            <person name="Mondo S."/>
            <person name="Riley R."/>
            <person name="Salamov A."/>
            <person name="Simmons B.A."/>
            <person name="Magnuson J.K."/>
            <person name="Henrissat B."/>
            <person name="Mortensen U.H."/>
            <person name="Larsen T.O."/>
            <person name="Devries R.P."/>
            <person name="Grigoriev I.V."/>
            <person name="Machida M."/>
            <person name="Baker S.E."/>
            <person name="Andersen M.R."/>
        </authorList>
    </citation>
    <scope>NUCLEOTIDE SEQUENCE [LARGE SCALE GENOMIC DNA]</scope>
    <source>
        <strain evidence="3">CBS 553.77</strain>
    </source>
</reference>
<evidence type="ECO:0000256" key="1">
    <source>
        <dbReference type="SAM" id="Phobius"/>
    </source>
</evidence>
<keyword evidence="1" id="KW-0472">Membrane</keyword>
<protein>
    <submittedName>
        <fullName evidence="2">Uncharacterized protein</fullName>
    </submittedName>
</protein>
<name>A0A5N6Z1U6_9EURO</name>
<dbReference type="EMBL" id="ML739162">
    <property type="protein sequence ID" value="KAE8351632.1"/>
    <property type="molecule type" value="Genomic_DNA"/>
</dbReference>
<keyword evidence="3" id="KW-1185">Reference proteome</keyword>
<proteinExistence type="predicted"/>